<evidence type="ECO:0000313" key="1">
    <source>
        <dbReference type="EMBL" id="QJA60203.1"/>
    </source>
</evidence>
<dbReference type="AlphaFoldDB" id="A0A6M3IRZ0"/>
<proteinExistence type="predicted"/>
<protein>
    <submittedName>
        <fullName evidence="1">Uncharacterized protein</fullName>
    </submittedName>
</protein>
<gene>
    <name evidence="1" type="ORF">MM415B01161_0003</name>
</gene>
<organism evidence="1">
    <name type="scientific">viral metagenome</name>
    <dbReference type="NCBI Taxonomy" id="1070528"/>
    <lineage>
        <taxon>unclassified sequences</taxon>
        <taxon>metagenomes</taxon>
        <taxon>organismal metagenomes</taxon>
    </lineage>
</organism>
<reference evidence="1" key="1">
    <citation type="submission" date="2020-03" db="EMBL/GenBank/DDBJ databases">
        <title>The deep terrestrial virosphere.</title>
        <authorList>
            <person name="Holmfeldt K."/>
            <person name="Nilsson E."/>
            <person name="Simone D."/>
            <person name="Lopez-Fernandez M."/>
            <person name="Wu X."/>
            <person name="de Brujin I."/>
            <person name="Lundin D."/>
            <person name="Andersson A."/>
            <person name="Bertilsson S."/>
            <person name="Dopson M."/>
        </authorList>
    </citation>
    <scope>NUCLEOTIDE SEQUENCE</scope>
    <source>
        <strain evidence="1">MM415B01161</strain>
    </source>
</reference>
<dbReference type="EMBL" id="MT141400">
    <property type="protein sequence ID" value="QJA60203.1"/>
    <property type="molecule type" value="Genomic_DNA"/>
</dbReference>
<name>A0A6M3IRZ0_9ZZZZ</name>
<accession>A0A6M3IRZ0</accession>
<sequence>MKDVKLVNGKFEDKSNKKYDITEVSISKDYTYKKPFIDEVKELTSDEQGVVEFSLKGCGRRLVHCELRHKKNDYKHDYDRGTVEHTIKCRNYSFHKVVIPDGSVIREKNFTQVNPDTDAISGKNITFIECNLVNVKIDPTWIIQSCNTCQVKTVVKERVDEDGNTTLKISHQVKRDGVFVEEAEYFDTFETGELTHKIKRYSEVL</sequence>